<keyword evidence="3" id="KW-1185">Reference proteome</keyword>
<gene>
    <name evidence="2" type="ORF">KSZ_35920</name>
</gene>
<protein>
    <submittedName>
        <fullName evidence="2">Uncharacterized protein</fullName>
    </submittedName>
</protein>
<dbReference type="Proteomes" id="UP000635565">
    <property type="component" value="Unassembled WGS sequence"/>
</dbReference>
<dbReference type="EMBL" id="BNJJ01000009">
    <property type="protein sequence ID" value="GHO85586.1"/>
    <property type="molecule type" value="Genomic_DNA"/>
</dbReference>
<comment type="caution">
    <text evidence="2">The sequence shown here is derived from an EMBL/GenBank/DDBJ whole genome shotgun (WGS) entry which is preliminary data.</text>
</comment>
<keyword evidence="1" id="KW-0472">Membrane</keyword>
<accession>A0ABQ3VJK1</accession>
<keyword evidence="1" id="KW-1133">Transmembrane helix</keyword>
<dbReference type="RefSeq" id="WP_201363225.1">
    <property type="nucleotide sequence ID" value="NZ_BNJJ01000009.1"/>
</dbReference>
<evidence type="ECO:0000313" key="3">
    <source>
        <dbReference type="Proteomes" id="UP000635565"/>
    </source>
</evidence>
<evidence type="ECO:0000313" key="2">
    <source>
        <dbReference type="EMBL" id="GHO85586.1"/>
    </source>
</evidence>
<feature type="transmembrane region" description="Helical" evidence="1">
    <location>
        <begin position="113"/>
        <end position="136"/>
    </location>
</feature>
<organism evidence="2 3">
    <name type="scientific">Dictyobacter formicarum</name>
    <dbReference type="NCBI Taxonomy" id="2778368"/>
    <lineage>
        <taxon>Bacteria</taxon>
        <taxon>Bacillati</taxon>
        <taxon>Chloroflexota</taxon>
        <taxon>Ktedonobacteria</taxon>
        <taxon>Ktedonobacterales</taxon>
        <taxon>Dictyobacteraceae</taxon>
        <taxon>Dictyobacter</taxon>
    </lineage>
</organism>
<sequence length="199" mass="22194">MARLPFIRISGLLIIGLLGIVSLSLQITGVFLPFDLVMHNWTTTPTISHAGSYWTFTANTIDRLLTTNPATYKDWFWTITLQLVTLLFIIAFPLTILVPAFTTIMGLLNRWRLIFLIPGLMLALLGLLEVGLGVFFTEFLNGFCPGAETDAECYAIVTVPGPGLAPLLWGYSLSILCVIASIIHYKHYKNKPNILKYNM</sequence>
<keyword evidence="1" id="KW-0812">Transmembrane</keyword>
<feature type="transmembrane region" description="Helical" evidence="1">
    <location>
        <begin position="168"/>
        <end position="185"/>
    </location>
</feature>
<reference evidence="2 3" key="1">
    <citation type="journal article" date="2021" name="Int. J. Syst. Evol. Microbiol.">
        <title>Reticulibacter mediterranei gen. nov., sp. nov., within the new family Reticulibacteraceae fam. nov., and Ktedonospora formicarum gen. nov., sp. nov., Ktedonobacter robiniae sp. nov., Dictyobacter formicarum sp. nov. and Dictyobacter arantiisoli sp. nov., belonging to the class Ktedonobacteria.</title>
        <authorList>
            <person name="Yabe S."/>
            <person name="Zheng Y."/>
            <person name="Wang C.M."/>
            <person name="Sakai Y."/>
            <person name="Abe K."/>
            <person name="Yokota A."/>
            <person name="Donadio S."/>
            <person name="Cavaletti L."/>
            <person name="Monciardini P."/>
        </authorList>
    </citation>
    <scope>NUCLEOTIDE SEQUENCE [LARGE SCALE GENOMIC DNA]</scope>
    <source>
        <strain evidence="2 3">SOSP1-9</strain>
    </source>
</reference>
<name>A0ABQ3VJK1_9CHLR</name>
<evidence type="ECO:0000256" key="1">
    <source>
        <dbReference type="SAM" id="Phobius"/>
    </source>
</evidence>
<proteinExistence type="predicted"/>
<feature type="transmembrane region" description="Helical" evidence="1">
    <location>
        <begin position="75"/>
        <end position="101"/>
    </location>
</feature>
<feature type="transmembrane region" description="Helical" evidence="1">
    <location>
        <begin position="12"/>
        <end position="34"/>
    </location>
</feature>